<evidence type="ECO:0000256" key="1">
    <source>
        <dbReference type="SAM" id="MobiDB-lite"/>
    </source>
</evidence>
<gene>
    <name evidence="2" type="ORF">PG991_010294</name>
</gene>
<dbReference type="Proteomes" id="UP001396898">
    <property type="component" value="Unassembled WGS sequence"/>
</dbReference>
<name>A0ABR1RK44_9PEZI</name>
<comment type="caution">
    <text evidence="2">The sequence shown here is derived from an EMBL/GenBank/DDBJ whole genome shotgun (WGS) entry which is preliminary data.</text>
</comment>
<proteinExistence type="predicted"/>
<feature type="region of interest" description="Disordered" evidence="1">
    <location>
        <begin position="570"/>
        <end position="590"/>
    </location>
</feature>
<reference evidence="2 3" key="1">
    <citation type="submission" date="2023-01" db="EMBL/GenBank/DDBJ databases">
        <title>Analysis of 21 Apiospora genomes using comparative genomics revels a genus with tremendous synthesis potential of carbohydrate active enzymes and secondary metabolites.</title>
        <authorList>
            <person name="Sorensen T."/>
        </authorList>
    </citation>
    <scope>NUCLEOTIDE SEQUENCE [LARGE SCALE GENOMIC DNA]</scope>
    <source>
        <strain evidence="2 3">CBS 20057</strain>
    </source>
</reference>
<sequence>MPEASSSSHPQETIEIAEAVYTIWRHVSKFDKSLAEVVVDSGEDAKTTDASRQESVFKILNEIKQGDPNDFATIEKGIATLSTRSKEIVSQTKPELKPIAYRVKDVLAQGPLAQPGPRPELDLHDVETIRVLGGNMGTISQFLPLELIELVMDKIRNTLEFVHLKYGDQKEDYLDDYWLDCPNLGAVAATSRACSYMRYMSWEAGTMARTFDMENCANAALAFFQSLDSKYDGTQPFPKWPGLTEKTRRMHNNYLIEGRAGERSLALHLRRYLTPISCNPSRSVFFLDGFIQRNDLLRQSRDIPQGYFTDFHRFPCVMLKIDELYPELASAFEPREMGNPLGAELAQPTLPQGGVGTQPPQQRRMDLNNLSKYVEGWQRILGNLVSWQSNFECRILIGPYYPRIKDGHYTAPEKDLVEIDPNKPRATLLELITAEQWKQMDFVRKCYDFTYRAVEEEQVRQLLTQVGQNPSWLNATRLMLAPAAGDLGNPYRWLCNRGKAFFETEDGEAWLQSRPGYRFLRTHWGRQWLGSEQGRDWILSEAGKDWVSVHAHEVSKFYHSRFGRSWRETDDGKKWKRETDPEGNTVDRPRKKEVFVQQQQHPQAIGPPWAAHSVMALGLPRKLTFWKFRDGVKYAGYDGLEKDSADAVRKMRWIPRKSDERESESDFDSDSDAF</sequence>
<feature type="region of interest" description="Disordered" evidence="1">
    <location>
        <begin position="653"/>
        <end position="674"/>
    </location>
</feature>
<dbReference type="EMBL" id="JAQQWI010000015">
    <property type="protein sequence ID" value="KAK8012919.1"/>
    <property type="molecule type" value="Genomic_DNA"/>
</dbReference>
<feature type="compositionally biased region" description="Acidic residues" evidence="1">
    <location>
        <begin position="661"/>
        <end position="674"/>
    </location>
</feature>
<evidence type="ECO:0000313" key="3">
    <source>
        <dbReference type="Proteomes" id="UP001396898"/>
    </source>
</evidence>
<keyword evidence="3" id="KW-1185">Reference proteome</keyword>
<evidence type="ECO:0000313" key="2">
    <source>
        <dbReference type="EMBL" id="KAK8012919.1"/>
    </source>
</evidence>
<accession>A0ABR1RK44</accession>
<organism evidence="2 3">
    <name type="scientific">Apiospora marii</name>
    <dbReference type="NCBI Taxonomy" id="335849"/>
    <lineage>
        <taxon>Eukaryota</taxon>
        <taxon>Fungi</taxon>
        <taxon>Dikarya</taxon>
        <taxon>Ascomycota</taxon>
        <taxon>Pezizomycotina</taxon>
        <taxon>Sordariomycetes</taxon>
        <taxon>Xylariomycetidae</taxon>
        <taxon>Amphisphaeriales</taxon>
        <taxon>Apiosporaceae</taxon>
        <taxon>Apiospora</taxon>
    </lineage>
</organism>
<protein>
    <submittedName>
        <fullName evidence="2">Uncharacterized protein</fullName>
    </submittedName>
</protein>